<sequence>MSHKNVRMTAARASMRNRKSFAVETEVAGATLDTTSEREGNGVHHGYEYRSVTPPTMHATEEHLAEKWGLPADDGDALPGIRVTRSKRLTVPRTEGVRAEMPGDSDAQGLEAIRDAGASEVPNRESNDALTAVGELEAGHLPAFDQNTLQVTAAPRLRPYELEEYFLEYPKREYSSSDDNSSDETQQVVLHHRADDAGWTRVGRNNTHKVNVEGAGAPAALVIKRSFFPDWFSPDEEESSEDEDGAESEPYSPKLDNVVPKLPAWKPIELNIFESIKQELSDDEEIYGLLTEDSDTEDDAASQMALFESWKALKAQGPDAGRRAGESTVHVGVTIVELDDSEHEIEDTRTYKGSKRASKDKLKGKGVHGDEKGPRYDEFHHAGPSRPKFQPATGTGKPTGPYEPGDTPKDSKPADNPTATRAKAKEFLQLKFELELKPIRFSETTETYA</sequence>
<dbReference type="EMBL" id="JARJCW010000016">
    <property type="protein sequence ID" value="KAJ7215972.1"/>
    <property type="molecule type" value="Genomic_DNA"/>
</dbReference>
<feature type="compositionally biased region" description="Basic and acidic residues" evidence="1">
    <location>
        <begin position="35"/>
        <end position="47"/>
    </location>
</feature>
<proteinExistence type="predicted"/>
<gene>
    <name evidence="2" type="ORF">GGX14DRAFT_607039</name>
</gene>
<evidence type="ECO:0000313" key="3">
    <source>
        <dbReference type="Proteomes" id="UP001219525"/>
    </source>
</evidence>
<feature type="compositionally biased region" description="Basic and acidic residues" evidence="1">
    <location>
        <begin position="357"/>
        <end position="381"/>
    </location>
</feature>
<dbReference type="Proteomes" id="UP001219525">
    <property type="component" value="Unassembled WGS sequence"/>
</dbReference>
<organism evidence="2 3">
    <name type="scientific">Mycena pura</name>
    <dbReference type="NCBI Taxonomy" id="153505"/>
    <lineage>
        <taxon>Eukaryota</taxon>
        <taxon>Fungi</taxon>
        <taxon>Dikarya</taxon>
        <taxon>Basidiomycota</taxon>
        <taxon>Agaricomycotina</taxon>
        <taxon>Agaricomycetes</taxon>
        <taxon>Agaricomycetidae</taxon>
        <taxon>Agaricales</taxon>
        <taxon>Marasmiineae</taxon>
        <taxon>Mycenaceae</taxon>
        <taxon>Mycena</taxon>
    </lineage>
</organism>
<dbReference type="AlphaFoldDB" id="A0AAD6YJM6"/>
<feature type="region of interest" description="Disordered" evidence="1">
    <location>
        <begin position="232"/>
        <end position="258"/>
    </location>
</feature>
<keyword evidence="3" id="KW-1185">Reference proteome</keyword>
<feature type="region of interest" description="Disordered" evidence="1">
    <location>
        <begin position="337"/>
        <end position="423"/>
    </location>
</feature>
<evidence type="ECO:0000256" key="1">
    <source>
        <dbReference type="SAM" id="MobiDB-lite"/>
    </source>
</evidence>
<evidence type="ECO:0000313" key="2">
    <source>
        <dbReference type="EMBL" id="KAJ7215972.1"/>
    </source>
</evidence>
<feature type="compositionally biased region" description="Acidic residues" evidence="1">
    <location>
        <begin position="233"/>
        <end position="247"/>
    </location>
</feature>
<protein>
    <submittedName>
        <fullName evidence="2">Uncharacterized protein</fullName>
    </submittedName>
</protein>
<name>A0AAD6YJM6_9AGAR</name>
<comment type="caution">
    <text evidence="2">The sequence shown here is derived from an EMBL/GenBank/DDBJ whole genome shotgun (WGS) entry which is preliminary data.</text>
</comment>
<reference evidence="2" key="1">
    <citation type="submission" date="2023-03" db="EMBL/GenBank/DDBJ databases">
        <title>Massive genome expansion in bonnet fungi (Mycena s.s.) driven by repeated elements and novel gene families across ecological guilds.</title>
        <authorList>
            <consortium name="Lawrence Berkeley National Laboratory"/>
            <person name="Harder C.B."/>
            <person name="Miyauchi S."/>
            <person name="Viragh M."/>
            <person name="Kuo A."/>
            <person name="Thoen E."/>
            <person name="Andreopoulos B."/>
            <person name="Lu D."/>
            <person name="Skrede I."/>
            <person name="Drula E."/>
            <person name="Henrissat B."/>
            <person name="Morin E."/>
            <person name="Kohler A."/>
            <person name="Barry K."/>
            <person name="LaButti K."/>
            <person name="Morin E."/>
            <person name="Salamov A."/>
            <person name="Lipzen A."/>
            <person name="Mereny Z."/>
            <person name="Hegedus B."/>
            <person name="Baldrian P."/>
            <person name="Stursova M."/>
            <person name="Weitz H."/>
            <person name="Taylor A."/>
            <person name="Grigoriev I.V."/>
            <person name="Nagy L.G."/>
            <person name="Martin F."/>
            <person name="Kauserud H."/>
        </authorList>
    </citation>
    <scope>NUCLEOTIDE SEQUENCE</scope>
    <source>
        <strain evidence="2">9144</strain>
    </source>
</reference>
<feature type="region of interest" description="Disordered" evidence="1">
    <location>
        <begin position="28"/>
        <end position="47"/>
    </location>
</feature>
<accession>A0AAD6YJM6</accession>